<sequence length="179" mass="19395">MARRRRQQGAEPQGEGVPRRRQQVLLVHARRPAVVAAQPHVPVVKMHLDVVPLHQPVDVRCPVQLRGAVVARAHLHRRGAAVRRRVQAEPAGVAECHPPDVRPPAALHGGNVRHVQLLHAALVHADVRRRLAVRVALEGPAPVPRDVAQGPPGAEHDAHPGKGREVAPGVYLVVENHVA</sequence>
<evidence type="ECO:0000313" key="2">
    <source>
        <dbReference type="EMBL" id="ACL54055.1"/>
    </source>
</evidence>
<accession>B8A1K6</accession>
<feature type="region of interest" description="Disordered" evidence="1">
    <location>
        <begin position="142"/>
        <end position="166"/>
    </location>
</feature>
<dbReference type="EMBL" id="BT055448">
    <property type="protein sequence ID" value="ACL54055.1"/>
    <property type="molecule type" value="mRNA"/>
</dbReference>
<proteinExistence type="evidence at transcript level"/>
<reference evidence="2" key="2">
    <citation type="submission" date="2012-06" db="EMBL/GenBank/DDBJ databases">
        <authorList>
            <person name="Yu Y."/>
            <person name="Currie J."/>
            <person name="Lomeli R."/>
            <person name="Angelova A."/>
            <person name="Collura K."/>
            <person name="Wissotski M."/>
            <person name="Campos D."/>
            <person name="Kudrna D."/>
            <person name="Golser W."/>
            <person name="Ashely E."/>
            <person name="Descour A."/>
            <person name="Fernandes J."/>
            <person name="Soderlund C."/>
            <person name="Walbot V."/>
        </authorList>
    </citation>
    <scope>NUCLEOTIDE SEQUENCE</scope>
    <source>
        <strain evidence="2">B73</strain>
    </source>
</reference>
<name>B8A1K6_MAIZE</name>
<feature type="compositionally biased region" description="Basic and acidic residues" evidence="1">
    <location>
        <begin position="154"/>
        <end position="165"/>
    </location>
</feature>
<reference evidence="2" key="1">
    <citation type="journal article" date="2009" name="PLoS Genet.">
        <title>Sequencing, mapping, and analysis of 27,455 maize full-length cDNAs.</title>
        <authorList>
            <person name="Soderlund C."/>
            <person name="Descour A."/>
            <person name="Kudrna D."/>
            <person name="Bomhoff M."/>
            <person name="Boyd L."/>
            <person name="Currie J."/>
            <person name="Angelova A."/>
            <person name="Collura K."/>
            <person name="Wissotski M."/>
            <person name="Ashley E."/>
            <person name="Morrow D."/>
            <person name="Fernandes J."/>
            <person name="Walbot V."/>
            <person name="Yu Y."/>
        </authorList>
    </citation>
    <scope>NUCLEOTIDE SEQUENCE</scope>
    <source>
        <strain evidence="2">B73</strain>
    </source>
</reference>
<organism evidence="2">
    <name type="scientific">Zea mays</name>
    <name type="common">Maize</name>
    <dbReference type="NCBI Taxonomy" id="4577"/>
    <lineage>
        <taxon>Eukaryota</taxon>
        <taxon>Viridiplantae</taxon>
        <taxon>Streptophyta</taxon>
        <taxon>Embryophyta</taxon>
        <taxon>Tracheophyta</taxon>
        <taxon>Spermatophyta</taxon>
        <taxon>Magnoliopsida</taxon>
        <taxon>Liliopsida</taxon>
        <taxon>Poales</taxon>
        <taxon>Poaceae</taxon>
        <taxon>PACMAD clade</taxon>
        <taxon>Panicoideae</taxon>
        <taxon>Andropogonodae</taxon>
        <taxon>Andropogoneae</taxon>
        <taxon>Tripsacinae</taxon>
        <taxon>Zea</taxon>
    </lineage>
</organism>
<evidence type="ECO:0000256" key="1">
    <source>
        <dbReference type="SAM" id="MobiDB-lite"/>
    </source>
</evidence>
<protein>
    <submittedName>
        <fullName evidence="2">Uncharacterized protein</fullName>
    </submittedName>
</protein>
<dbReference type="AlphaFoldDB" id="B8A1K6"/>
<feature type="region of interest" description="Disordered" evidence="1">
    <location>
        <begin position="1"/>
        <end position="21"/>
    </location>
</feature>